<organism evidence="1 2">
    <name type="scientific">Malus baccata</name>
    <name type="common">Siberian crab apple</name>
    <name type="synonym">Pyrus baccata</name>
    <dbReference type="NCBI Taxonomy" id="106549"/>
    <lineage>
        <taxon>Eukaryota</taxon>
        <taxon>Viridiplantae</taxon>
        <taxon>Streptophyta</taxon>
        <taxon>Embryophyta</taxon>
        <taxon>Tracheophyta</taxon>
        <taxon>Spermatophyta</taxon>
        <taxon>Magnoliopsida</taxon>
        <taxon>eudicotyledons</taxon>
        <taxon>Gunneridae</taxon>
        <taxon>Pentapetalae</taxon>
        <taxon>rosids</taxon>
        <taxon>fabids</taxon>
        <taxon>Rosales</taxon>
        <taxon>Rosaceae</taxon>
        <taxon>Amygdaloideae</taxon>
        <taxon>Maleae</taxon>
        <taxon>Malus</taxon>
    </lineage>
</organism>
<evidence type="ECO:0000313" key="2">
    <source>
        <dbReference type="Proteomes" id="UP000315295"/>
    </source>
</evidence>
<evidence type="ECO:0000313" key="1">
    <source>
        <dbReference type="EMBL" id="TQD75415.1"/>
    </source>
</evidence>
<keyword evidence="2" id="KW-1185">Reference proteome</keyword>
<comment type="caution">
    <text evidence="1">The sequence shown here is derived from an EMBL/GenBank/DDBJ whole genome shotgun (WGS) entry which is preliminary data.</text>
</comment>
<reference evidence="1 2" key="1">
    <citation type="journal article" date="2019" name="G3 (Bethesda)">
        <title>Sequencing of a Wild Apple (Malus baccata) Genome Unravels the Differences Between Cultivated and Wild Apple Species Regarding Disease Resistance and Cold Tolerance.</title>
        <authorList>
            <person name="Chen X."/>
        </authorList>
    </citation>
    <scope>NUCLEOTIDE SEQUENCE [LARGE SCALE GENOMIC DNA]</scope>
    <source>
        <strain evidence="2">cv. Shandingzi</strain>
        <tissue evidence="1">Leaves</tissue>
    </source>
</reference>
<dbReference type="AlphaFoldDB" id="A0A540KMH0"/>
<gene>
    <name evidence="1" type="ORF">C1H46_039051</name>
</gene>
<accession>A0A540KMH0</accession>
<dbReference type="EMBL" id="VIEB01001101">
    <property type="protein sequence ID" value="TQD75415.1"/>
    <property type="molecule type" value="Genomic_DNA"/>
</dbReference>
<name>A0A540KMH0_MALBA</name>
<dbReference type="Proteomes" id="UP000315295">
    <property type="component" value="Unassembled WGS sequence"/>
</dbReference>
<proteinExistence type="predicted"/>
<sequence length="64" mass="7376">MVTAGFLANFRRSLLEVDLNPRGKNDPFLMAVPYYWGRRSLTKVVSNLGREEWNVVGETKISKF</sequence>
<protein>
    <submittedName>
        <fullName evidence="1">Uncharacterized protein</fullName>
    </submittedName>
</protein>